<organism evidence="1 2">
    <name type="scientific">Xanthomonas dyei</name>
    <dbReference type="NCBI Taxonomy" id="743699"/>
    <lineage>
        <taxon>Bacteria</taxon>
        <taxon>Pseudomonadati</taxon>
        <taxon>Pseudomonadota</taxon>
        <taxon>Gammaproteobacteria</taxon>
        <taxon>Lysobacterales</taxon>
        <taxon>Lysobacteraceae</taxon>
        <taxon>Xanthomonas</taxon>
    </lineage>
</organism>
<evidence type="ECO:0000313" key="1">
    <source>
        <dbReference type="EMBL" id="PPU54901.1"/>
    </source>
</evidence>
<gene>
    <name evidence="1" type="ORF">XdyCFBP7245_16105</name>
</gene>
<accession>A0A2S7C006</accession>
<name>A0A2S7C006_9XANT</name>
<comment type="caution">
    <text evidence="1">The sequence shown here is derived from an EMBL/GenBank/DDBJ whole genome shotgun (WGS) entry which is preliminary data.</text>
</comment>
<reference evidence="1 2" key="1">
    <citation type="submission" date="2016-08" db="EMBL/GenBank/DDBJ databases">
        <authorList>
            <person name="Seilhamer J.J."/>
        </authorList>
    </citation>
    <scope>NUCLEOTIDE SEQUENCE [LARGE SCALE GENOMIC DNA]</scope>
    <source>
        <strain evidence="1 2">CFBP7245</strain>
    </source>
</reference>
<sequence>MDKEQIAAQVAPGVLLRIAALSHSTDVGAGRRERARAPLDSHSVVLYRSPTHTDRRNWPLPAHRRGTFGGMDAAKEPYLFGIWQFRCREPAWAAVRAWISAIAM</sequence>
<proteinExistence type="predicted"/>
<dbReference type="EMBL" id="MDEE01000026">
    <property type="protein sequence ID" value="PPU54901.1"/>
    <property type="molecule type" value="Genomic_DNA"/>
</dbReference>
<dbReference type="Proteomes" id="UP000238908">
    <property type="component" value="Unassembled WGS sequence"/>
</dbReference>
<dbReference type="AlphaFoldDB" id="A0A2S7C006"/>
<protein>
    <submittedName>
        <fullName evidence="1">Uncharacterized protein</fullName>
    </submittedName>
</protein>
<evidence type="ECO:0000313" key="2">
    <source>
        <dbReference type="Proteomes" id="UP000238908"/>
    </source>
</evidence>